<name>A0A401TS06_CHIPU</name>
<keyword evidence="1" id="KW-1015">Disulfide bond</keyword>
<dbReference type="PROSITE" id="PS50240">
    <property type="entry name" value="TRYPSIN_DOM"/>
    <property type="match status" value="1"/>
</dbReference>
<comment type="similarity">
    <text evidence="2">Belongs to the peptidase S1 family. CLIP subfamily.</text>
</comment>
<dbReference type="InterPro" id="IPR043504">
    <property type="entry name" value="Peptidase_S1_PA_chymotrypsin"/>
</dbReference>
<dbReference type="CDD" id="cd00190">
    <property type="entry name" value="Tryp_SPc"/>
    <property type="match status" value="1"/>
</dbReference>
<dbReference type="PRINTS" id="PR00722">
    <property type="entry name" value="CHYMOTRYPSIN"/>
</dbReference>
<dbReference type="InterPro" id="IPR009003">
    <property type="entry name" value="Peptidase_S1_PA"/>
</dbReference>
<keyword evidence="5" id="KW-1185">Reference proteome</keyword>
<accession>A0A401TS06</accession>
<dbReference type="InterPro" id="IPR051487">
    <property type="entry name" value="Ser/Thr_Proteases_Immune/Dev"/>
</dbReference>
<dbReference type="OMA" id="YMKISSY"/>
<evidence type="ECO:0000256" key="1">
    <source>
        <dbReference type="ARBA" id="ARBA00023157"/>
    </source>
</evidence>
<feature type="domain" description="Peptidase S1" evidence="3">
    <location>
        <begin position="1"/>
        <end position="231"/>
    </location>
</feature>
<dbReference type="GO" id="GO:0006508">
    <property type="term" value="P:proteolysis"/>
    <property type="evidence" value="ECO:0007669"/>
    <property type="project" value="InterPro"/>
</dbReference>
<dbReference type="Proteomes" id="UP000287033">
    <property type="component" value="Unassembled WGS sequence"/>
</dbReference>
<dbReference type="Gene3D" id="2.40.10.10">
    <property type="entry name" value="Trypsin-like serine proteases"/>
    <property type="match status" value="1"/>
</dbReference>
<dbReference type="InterPro" id="IPR001254">
    <property type="entry name" value="Trypsin_dom"/>
</dbReference>
<dbReference type="EMBL" id="BEZZ01154919">
    <property type="protein sequence ID" value="GCC45427.1"/>
    <property type="molecule type" value="Genomic_DNA"/>
</dbReference>
<dbReference type="SMART" id="SM00020">
    <property type="entry name" value="Tryp_SPc"/>
    <property type="match status" value="1"/>
</dbReference>
<evidence type="ECO:0000256" key="2">
    <source>
        <dbReference type="ARBA" id="ARBA00024195"/>
    </source>
</evidence>
<dbReference type="FunFam" id="2.40.10.10:FF:000068">
    <property type="entry name" value="transmembrane protease serine 2"/>
    <property type="match status" value="1"/>
</dbReference>
<reference evidence="4 5" key="1">
    <citation type="journal article" date="2018" name="Nat. Ecol. Evol.">
        <title>Shark genomes provide insights into elasmobranch evolution and the origin of vertebrates.</title>
        <authorList>
            <person name="Hara Y"/>
            <person name="Yamaguchi K"/>
            <person name="Onimaru K"/>
            <person name="Kadota M"/>
            <person name="Koyanagi M"/>
            <person name="Keeley SD"/>
            <person name="Tatsumi K"/>
            <person name="Tanaka K"/>
            <person name="Motone F"/>
            <person name="Kageyama Y"/>
            <person name="Nozu R"/>
            <person name="Adachi N"/>
            <person name="Nishimura O"/>
            <person name="Nakagawa R"/>
            <person name="Tanegashima C"/>
            <person name="Kiyatake I"/>
            <person name="Matsumoto R"/>
            <person name="Murakumo K"/>
            <person name="Nishida K"/>
            <person name="Terakita A"/>
            <person name="Kuratani S"/>
            <person name="Sato K"/>
            <person name="Hyodo S Kuraku.S."/>
        </authorList>
    </citation>
    <scope>NUCLEOTIDE SEQUENCE [LARGE SCALE GENOMIC DNA]</scope>
</reference>
<protein>
    <recommendedName>
        <fullName evidence="3">Peptidase S1 domain-containing protein</fullName>
    </recommendedName>
</protein>
<comment type="caution">
    <text evidence="4">The sequence shown here is derived from an EMBL/GenBank/DDBJ whole genome shotgun (WGS) entry which is preliminary data.</text>
</comment>
<evidence type="ECO:0000259" key="3">
    <source>
        <dbReference type="PROSITE" id="PS50240"/>
    </source>
</evidence>
<dbReference type="OrthoDB" id="6339452at2759"/>
<gene>
    <name evidence="4" type="ORF">chiPu_0029361</name>
</gene>
<evidence type="ECO:0000313" key="5">
    <source>
        <dbReference type="Proteomes" id="UP000287033"/>
    </source>
</evidence>
<sequence>MPWTVLLKSAEGEVIDGTLIDHHWVLTSGHALQALNLSVVQLVETLRVYVGVEDARELDAKHLVHVEDVHYHPRAKDAFVYRNDLALVKLKEDIKYSNHIMPVCLPEHDYASQVGRVGYVGGWGEGADHAATSHLNYVALHVANDSACHDFFDTHHPGLFPPDATEQFCTEQEGAGHNVCPGDHGAALVVEDGGVFYAAGVLSHDQGCASEGYAIYADVYPFREWINKVTHPTEVAADAV</sequence>
<dbReference type="InterPro" id="IPR001314">
    <property type="entry name" value="Peptidase_S1A"/>
</dbReference>
<evidence type="ECO:0000313" key="4">
    <source>
        <dbReference type="EMBL" id="GCC45427.1"/>
    </source>
</evidence>
<dbReference type="STRING" id="137246.A0A401TS06"/>
<organism evidence="4 5">
    <name type="scientific">Chiloscyllium punctatum</name>
    <name type="common">Brownbanded bambooshark</name>
    <name type="synonym">Hemiscyllium punctatum</name>
    <dbReference type="NCBI Taxonomy" id="137246"/>
    <lineage>
        <taxon>Eukaryota</taxon>
        <taxon>Metazoa</taxon>
        <taxon>Chordata</taxon>
        <taxon>Craniata</taxon>
        <taxon>Vertebrata</taxon>
        <taxon>Chondrichthyes</taxon>
        <taxon>Elasmobranchii</taxon>
        <taxon>Galeomorphii</taxon>
        <taxon>Galeoidea</taxon>
        <taxon>Orectolobiformes</taxon>
        <taxon>Hemiscylliidae</taxon>
        <taxon>Chiloscyllium</taxon>
    </lineage>
</organism>
<proteinExistence type="inferred from homology"/>
<dbReference type="Pfam" id="PF00089">
    <property type="entry name" value="Trypsin"/>
    <property type="match status" value="1"/>
</dbReference>
<dbReference type="AlphaFoldDB" id="A0A401TS06"/>
<dbReference type="SUPFAM" id="SSF50494">
    <property type="entry name" value="Trypsin-like serine proteases"/>
    <property type="match status" value="1"/>
</dbReference>
<dbReference type="GO" id="GO:0004252">
    <property type="term" value="F:serine-type endopeptidase activity"/>
    <property type="evidence" value="ECO:0007669"/>
    <property type="project" value="InterPro"/>
</dbReference>
<dbReference type="PANTHER" id="PTHR24256">
    <property type="entry name" value="TRYPTASE-RELATED"/>
    <property type="match status" value="1"/>
</dbReference>